<dbReference type="Ensembl" id="ENSOABT00000070655.1">
    <property type="protein sequence ID" value="ENSOABP00000067054.1"/>
    <property type="gene ID" value="ENSOABG00000029206.1"/>
</dbReference>
<reference evidence="5" key="1">
    <citation type="submission" date="2020-03" db="EMBL/GenBank/DDBJ databases">
        <title>Evolution of repeat sequences and sex chromosomes of tilapia species revealed by chromosome-level genomes.</title>
        <authorList>
            <person name="Xu L."/>
            <person name="Tao W."/>
            <person name="Wang D."/>
            <person name="Zhou Q."/>
        </authorList>
    </citation>
    <scope>NUCLEOTIDE SEQUENCE [LARGE SCALE GENOMIC DNA]</scope>
    <source>
        <strain evidence="5">Israel</strain>
    </source>
</reference>
<dbReference type="PANTHER" id="PTHR45784">
    <property type="entry name" value="C-TYPE LECTIN DOMAIN FAMILY 20 MEMBER A-RELATED"/>
    <property type="match status" value="1"/>
</dbReference>
<reference evidence="4" key="3">
    <citation type="submission" date="2025-09" db="UniProtKB">
        <authorList>
            <consortium name="Ensembl"/>
        </authorList>
    </citation>
    <scope>IDENTIFICATION</scope>
</reference>
<keyword evidence="5" id="KW-1185">Reference proteome</keyword>
<dbReference type="InterPro" id="IPR001304">
    <property type="entry name" value="C-type_lectin-like"/>
</dbReference>
<dbReference type="Proteomes" id="UP000472276">
    <property type="component" value="Unassembled WGS sequence"/>
</dbReference>
<dbReference type="SMART" id="SM00034">
    <property type="entry name" value="CLECT"/>
    <property type="match status" value="1"/>
</dbReference>
<organism evidence="4 5">
    <name type="scientific">Oreochromis aureus</name>
    <name type="common">Israeli tilapia</name>
    <name type="synonym">Chromis aureus</name>
    <dbReference type="NCBI Taxonomy" id="47969"/>
    <lineage>
        <taxon>Eukaryota</taxon>
        <taxon>Metazoa</taxon>
        <taxon>Chordata</taxon>
        <taxon>Craniata</taxon>
        <taxon>Vertebrata</taxon>
        <taxon>Euteleostomi</taxon>
        <taxon>Actinopterygii</taxon>
        <taxon>Neopterygii</taxon>
        <taxon>Teleostei</taxon>
        <taxon>Neoteleostei</taxon>
        <taxon>Acanthomorphata</taxon>
        <taxon>Ovalentaria</taxon>
        <taxon>Cichlomorphae</taxon>
        <taxon>Cichliformes</taxon>
        <taxon>Cichlidae</taxon>
        <taxon>African cichlids</taxon>
        <taxon>Pseudocrenilabrinae</taxon>
        <taxon>Oreochromini</taxon>
        <taxon>Oreochromis</taxon>
    </lineage>
</organism>
<evidence type="ECO:0000256" key="1">
    <source>
        <dbReference type="ARBA" id="ARBA00023157"/>
    </source>
</evidence>
<reference evidence="4" key="2">
    <citation type="submission" date="2025-08" db="UniProtKB">
        <authorList>
            <consortium name="Ensembl"/>
        </authorList>
    </citation>
    <scope>IDENTIFICATION</scope>
</reference>
<dbReference type="Pfam" id="PF00059">
    <property type="entry name" value="Lectin_C"/>
    <property type="match status" value="1"/>
</dbReference>
<dbReference type="PROSITE" id="PS50041">
    <property type="entry name" value="C_TYPE_LECTIN_2"/>
    <property type="match status" value="1"/>
</dbReference>
<accession>A0AAZ1XHC7</accession>
<protein>
    <recommendedName>
        <fullName evidence="3">C-type lectin domain-containing protein</fullName>
    </recommendedName>
</protein>
<evidence type="ECO:0000256" key="2">
    <source>
        <dbReference type="SAM" id="SignalP"/>
    </source>
</evidence>
<dbReference type="SUPFAM" id="SSF56436">
    <property type="entry name" value="C-type lectin-like"/>
    <property type="match status" value="1"/>
</dbReference>
<feature type="chain" id="PRO_5044300832" description="C-type lectin domain-containing protein" evidence="2">
    <location>
        <begin position="22"/>
        <end position="163"/>
    </location>
</feature>
<keyword evidence="1" id="KW-1015">Disulfide bond</keyword>
<evidence type="ECO:0000313" key="5">
    <source>
        <dbReference type="Proteomes" id="UP000472276"/>
    </source>
</evidence>
<dbReference type="PROSITE" id="PS00615">
    <property type="entry name" value="C_TYPE_LECTIN_1"/>
    <property type="match status" value="1"/>
</dbReference>
<dbReference type="AlphaFoldDB" id="A0AAZ1XHC7"/>
<name>A0AAZ1XHC7_OREAU</name>
<evidence type="ECO:0000313" key="4">
    <source>
        <dbReference type="Ensembl" id="ENSOABP00000067054.1"/>
    </source>
</evidence>
<dbReference type="InterPro" id="IPR016186">
    <property type="entry name" value="C-type_lectin-like/link_sf"/>
</dbReference>
<dbReference type="InterPro" id="IPR016187">
    <property type="entry name" value="CTDL_fold"/>
</dbReference>
<sequence>MPNFSCVFVFLANIEFRLSLSSCSKLPPRKYCYVDKKMSWNDAQQYCREKYTDLATFESMDDINMLNSTFSYSWAWIGLQDDPKSWKNTLGNDTNYWRWAITGETSKTDYHNWYSTEPSSYGGNESCVTMGFEGWWFDINCGKNRSFVCYNGKKIFSFMDFNY</sequence>
<feature type="signal peptide" evidence="2">
    <location>
        <begin position="1"/>
        <end position="21"/>
    </location>
</feature>
<dbReference type="InterPro" id="IPR018378">
    <property type="entry name" value="C-type_lectin_CS"/>
</dbReference>
<dbReference type="PANTHER" id="PTHR45784:SF3">
    <property type="entry name" value="C-TYPE LECTIN DOMAIN FAMILY 4 MEMBER K-LIKE-RELATED"/>
    <property type="match status" value="1"/>
</dbReference>
<evidence type="ECO:0000259" key="3">
    <source>
        <dbReference type="PROSITE" id="PS50041"/>
    </source>
</evidence>
<proteinExistence type="predicted"/>
<feature type="domain" description="C-type lectin" evidence="3">
    <location>
        <begin position="28"/>
        <end position="150"/>
    </location>
</feature>
<dbReference type="Gene3D" id="3.10.100.10">
    <property type="entry name" value="Mannose-Binding Protein A, subunit A"/>
    <property type="match status" value="1"/>
</dbReference>
<keyword evidence="2" id="KW-0732">Signal</keyword>